<organism evidence="2 3">
    <name type="scientific">Chrysochromulina tobinii</name>
    <dbReference type="NCBI Taxonomy" id="1460289"/>
    <lineage>
        <taxon>Eukaryota</taxon>
        <taxon>Haptista</taxon>
        <taxon>Haptophyta</taxon>
        <taxon>Prymnesiophyceae</taxon>
        <taxon>Prymnesiales</taxon>
        <taxon>Chrysochromulinaceae</taxon>
        <taxon>Chrysochromulina</taxon>
    </lineage>
</organism>
<dbReference type="EMBL" id="JWZX01001866">
    <property type="protein sequence ID" value="KOO32028.1"/>
    <property type="molecule type" value="Genomic_DNA"/>
</dbReference>
<feature type="region of interest" description="Disordered" evidence="1">
    <location>
        <begin position="73"/>
        <end position="110"/>
    </location>
</feature>
<accession>A0A0M0K0W4</accession>
<name>A0A0M0K0W4_9EUKA</name>
<proteinExistence type="predicted"/>
<dbReference type="AlphaFoldDB" id="A0A0M0K0W4"/>
<reference evidence="3" key="1">
    <citation type="journal article" date="2015" name="PLoS Genet.">
        <title>Genome Sequence and Transcriptome Analyses of Chrysochromulina tobin: Metabolic Tools for Enhanced Algal Fitness in the Prominent Order Prymnesiales (Haptophyceae).</title>
        <authorList>
            <person name="Hovde B.T."/>
            <person name="Deodato C.R."/>
            <person name="Hunsperger H.M."/>
            <person name="Ryken S.A."/>
            <person name="Yost W."/>
            <person name="Jha R.K."/>
            <person name="Patterson J."/>
            <person name="Monnat R.J. Jr."/>
            <person name="Barlow S.B."/>
            <person name="Starkenburg S.R."/>
            <person name="Cattolico R.A."/>
        </authorList>
    </citation>
    <scope>NUCLEOTIDE SEQUENCE</scope>
    <source>
        <strain evidence="3">CCMP291</strain>
    </source>
</reference>
<comment type="caution">
    <text evidence="2">The sequence shown here is derived from an EMBL/GenBank/DDBJ whole genome shotgun (WGS) entry which is preliminary data.</text>
</comment>
<dbReference type="Proteomes" id="UP000037460">
    <property type="component" value="Unassembled WGS sequence"/>
</dbReference>
<sequence length="387" mass="42113">MATIATALSPTRAASAPYSRSIVDDVELSADRSVTKKVSAVFQRRSKVESDWAMMKYHKSELKTLEPARTQSVTLPTFNPTPTMTGPTSPRSIMQSGSDGSTPRADTSVPSACAPTMVGTILDDPDYIDLVFEALIGPEALQKPSNFKDQYHGRLQAQQLVVLSAVNKTWQKAAAYYLKLSEQRLNTMIISSPVGLKETEMRELIKRNEALMKSVAEGTATRADREALEAVMKRKEELDKELGETKARETKAKFRQSELALAWKSGRAGPAPFVIGHGGPVRKSLAKRHARHAEANTKAACKAVPRCKPSAAQLHPTKLELPLPFPDTKPLSSTGVSLITQTPPDSDFFRLLGVQKSSPLEPLLIFSAYSAPRFHFAAATSVPVSAS</sequence>
<evidence type="ECO:0000256" key="1">
    <source>
        <dbReference type="SAM" id="MobiDB-lite"/>
    </source>
</evidence>
<keyword evidence="3" id="KW-1185">Reference proteome</keyword>
<evidence type="ECO:0000313" key="2">
    <source>
        <dbReference type="EMBL" id="KOO32028.1"/>
    </source>
</evidence>
<evidence type="ECO:0000313" key="3">
    <source>
        <dbReference type="Proteomes" id="UP000037460"/>
    </source>
</evidence>
<protein>
    <submittedName>
        <fullName evidence="2">Uncharacterized protein</fullName>
    </submittedName>
</protein>
<gene>
    <name evidence="2" type="ORF">Ctob_015197</name>
</gene>